<dbReference type="eggNOG" id="COG1136">
    <property type="taxonomic scope" value="Bacteria"/>
</dbReference>
<dbReference type="EMBL" id="CP003382">
    <property type="protein sequence ID" value="AFZ68811.1"/>
    <property type="molecule type" value="Genomic_DNA"/>
</dbReference>
<evidence type="ECO:0000313" key="7">
    <source>
        <dbReference type="Proteomes" id="UP000010467"/>
    </source>
</evidence>
<dbReference type="GO" id="GO:0016887">
    <property type="term" value="F:ATP hydrolysis activity"/>
    <property type="evidence" value="ECO:0007669"/>
    <property type="project" value="InterPro"/>
</dbReference>
<dbReference type="PROSITE" id="PS50893">
    <property type="entry name" value="ABC_TRANSPORTER_2"/>
    <property type="match status" value="1"/>
</dbReference>
<dbReference type="InterPro" id="IPR027417">
    <property type="entry name" value="P-loop_NTPase"/>
</dbReference>
<evidence type="ECO:0000256" key="4">
    <source>
        <dbReference type="ARBA" id="ARBA00022840"/>
    </source>
</evidence>
<dbReference type="PATRIC" id="fig|937777.3.peg.3386"/>
<dbReference type="InterPro" id="IPR017911">
    <property type="entry name" value="MacB-like_ATP-bd"/>
</dbReference>
<accession>L0A4M7</accession>
<dbReference type="HOGENOM" id="CLU_000604_1_22_0"/>
<dbReference type="PROSITE" id="PS00211">
    <property type="entry name" value="ABC_TRANSPORTER_1"/>
    <property type="match status" value="1"/>
</dbReference>
<comment type="similarity">
    <text evidence="1">Belongs to the ABC transporter superfamily.</text>
</comment>
<dbReference type="GO" id="GO:0022857">
    <property type="term" value="F:transmembrane transporter activity"/>
    <property type="evidence" value="ECO:0007669"/>
    <property type="project" value="TreeGrafter"/>
</dbReference>
<gene>
    <name evidence="6" type="ordered locus">Deipe_3372</name>
</gene>
<dbReference type="SMART" id="SM00382">
    <property type="entry name" value="AAA"/>
    <property type="match status" value="1"/>
</dbReference>
<dbReference type="STRING" id="937777.Deipe_3372"/>
<evidence type="ECO:0000256" key="1">
    <source>
        <dbReference type="ARBA" id="ARBA00005417"/>
    </source>
</evidence>
<dbReference type="PANTHER" id="PTHR24220:SF689">
    <property type="entry name" value="LIPOPROTEIN-RELEASING SYSTEM ATP-BINDING PROTEIN LOLD"/>
    <property type="match status" value="1"/>
</dbReference>
<sequence>MALDLRHQFGDVRILHGVSLTVQPGEVVAVAGPSGSGKSTLLHLIAGLDQPTGGEIHWDGQRIDHLSGEVRAGLRARRLGLVFQHHYLLDDLSVLENVALPALVLGGDGRARARALLAQVGLAHREQQRPGTLSGGERQRAALARALLTRPALLLADEPTGSLDRANAVAVAELLVRLARSERAGVLLVTHDENLAARADRVLHLLDGRIEEQVRETVFPI</sequence>
<dbReference type="Proteomes" id="UP000010467">
    <property type="component" value="Chromosome"/>
</dbReference>
<keyword evidence="7" id="KW-1185">Reference proteome</keyword>
<reference evidence="7" key="1">
    <citation type="submission" date="2012-03" db="EMBL/GenBank/DDBJ databases">
        <title>Complete sequence of chromosome of Deinococcus peraridilitoris DSM 19664.</title>
        <authorList>
            <person name="Lucas S."/>
            <person name="Copeland A."/>
            <person name="Lapidus A."/>
            <person name="Glavina del Rio T."/>
            <person name="Dalin E."/>
            <person name="Tice H."/>
            <person name="Bruce D."/>
            <person name="Goodwin L."/>
            <person name="Pitluck S."/>
            <person name="Peters L."/>
            <person name="Mikhailova N."/>
            <person name="Lu M."/>
            <person name="Kyrpides N."/>
            <person name="Mavromatis K."/>
            <person name="Ivanova N."/>
            <person name="Brettin T."/>
            <person name="Detter J.C."/>
            <person name="Han C."/>
            <person name="Larimer F."/>
            <person name="Land M."/>
            <person name="Hauser L."/>
            <person name="Markowitz V."/>
            <person name="Cheng J.-F."/>
            <person name="Hugenholtz P."/>
            <person name="Woyke T."/>
            <person name="Wu D."/>
            <person name="Pukall R."/>
            <person name="Steenblock K."/>
            <person name="Brambilla E."/>
            <person name="Klenk H.-P."/>
            <person name="Eisen J.A."/>
        </authorList>
    </citation>
    <scope>NUCLEOTIDE SEQUENCE [LARGE SCALE GENOMIC DNA]</scope>
    <source>
        <strain evidence="7">DSM 19664 / LMG 22246 / CIP 109416 / KR-200</strain>
    </source>
</reference>
<dbReference type="OrthoDB" id="66958at2"/>
<dbReference type="Gene3D" id="3.40.50.300">
    <property type="entry name" value="P-loop containing nucleotide triphosphate hydrolases"/>
    <property type="match status" value="1"/>
</dbReference>
<keyword evidence="4" id="KW-0067">ATP-binding</keyword>
<dbReference type="CDD" id="cd03255">
    <property type="entry name" value="ABC_MJ0796_LolCDE_FtsE"/>
    <property type="match status" value="1"/>
</dbReference>
<dbReference type="KEGG" id="dpd:Deipe_3372"/>
<dbReference type="PANTHER" id="PTHR24220">
    <property type="entry name" value="IMPORT ATP-BINDING PROTEIN"/>
    <property type="match status" value="1"/>
</dbReference>
<evidence type="ECO:0000256" key="3">
    <source>
        <dbReference type="ARBA" id="ARBA00022741"/>
    </source>
</evidence>
<dbReference type="GO" id="GO:0005886">
    <property type="term" value="C:plasma membrane"/>
    <property type="evidence" value="ECO:0007669"/>
    <property type="project" value="TreeGrafter"/>
</dbReference>
<evidence type="ECO:0000259" key="5">
    <source>
        <dbReference type="PROSITE" id="PS50893"/>
    </source>
</evidence>
<dbReference type="SUPFAM" id="SSF52540">
    <property type="entry name" value="P-loop containing nucleoside triphosphate hydrolases"/>
    <property type="match status" value="1"/>
</dbReference>
<evidence type="ECO:0000313" key="6">
    <source>
        <dbReference type="EMBL" id="AFZ68811.1"/>
    </source>
</evidence>
<dbReference type="InterPro" id="IPR017871">
    <property type="entry name" value="ABC_transporter-like_CS"/>
</dbReference>
<feature type="domain" description="ABC transporter" evidence="5">
    <location>
        <begin position="5"/>
        <end position="221"/>
    </location>
</feature>
<dbReference type="GO" id="GO:0005524">
    <property type="term" value="F:ATP binding"/>
    <property type="evidence" value="ECO:0007669"/>
    <property type="project" value="UniProtKB-KW"/>
</dbReference>
<dbReference type="InterPro" id="IPR003593">
    <property type="entry name" value="AAA+_ATPase"/>
</dbReference>
<evidence type="ECO:0000256" key="2">
    <source>
        <dbReference type="ARBA" id="ARBA00022448"/>
    </source>
</evidence>
<name>L0A4M7_DEIPD</name>
<keyword evidence="2" id="KW-0813">Transport</keyword>
<protein>
    <submittedName>
        <fullName evidence="6">ABC-type antimicrobial peptide transport system, ATPase component</fullName>
    </submittedName>
</protein>
<proteinExistence type="inferred from homology"/>
<dbReference type="RefSeq" id="WP_015237109.1">
    <property type="nucleotide sequence ID" value="NC_019793.1"/>
</dbReference>
<keyword evidence="3" id="KW-0547">Nucleotide-binding</keyword>
<organism evidence="6 7">
    <name type="scientific">Deinococcus peraridilitoris (strain DSM 19664 / LMG 22246 / CIP 109416 / KR-200)</name>
    <dbReference type="NCBI Taxonomy" id="937777"/>
    <lineage>
        <taxon>Bacteria</taxon>
        <taxon>Thermotogati</taxon>
        <taxon>Deinococcota</taxon>
        <taxon>Deinococci</taxon>
        <taxon>Deinococcales</taxon>
        <taxon>Deinococcaceae</taxon>
        <taxon>Deinococcus</taxon>
    </lineage>
</organism>
<dbReference type="AlphaFoldDB" id="L0A4M7"/>
<dbReference type="InterPro" id="IPR003439">
    <property type="entry name" value="ABC_transporter-like_ATP-bd"/>
</dbReference>
<dbReference type="Pfam" id="PF00005">
    <property type="entry name" value="ABC_tran"/>
    <property type="match status" value="1"/>
</dbReference>
<dbReference type="InterPro" id="IPR015854">
    <property type="entry name" value="ABC_transpr_LolD-like"/>
</dbReference>